<feature type="compositionally biased region" description="Basic and acidic residues" evidence="1">
    <location>
        <begin position="72"/>
        <end position="81"/>
    </location>
</feature>
<proteinExistence type="predicted"/>
<organism evidence="2 3">
    <name type="scientific">Protofrankia coriariae</name>
    <dbReference type="NCBI Taxonomy" id="1562887"/>
    <lineage>
        <taxon>Bacteria</taxon>
        <taxon>Bacillati</taxon>
        <taxon>Actinomycetota</taxon>
        <taxon>Actinomycetes</taxon>
        <taxon>Frankiales</taxon>
        <taxon>Frankiaceae</taxon>
        <taxon>Protofrankia</taxon>
    </lineage>
</organism>
<evidence type="ECO:0000313" key="3">
    <source>
        <dbReference type="Proteomes" id="UP000035425"/>
    </source>
</evidence>
<protein>
    <submittedName>
        <fullName evidence="2">Uncharacterized protein</fullName>
    </submittedName>
</protein>
<sequence>MRKIDGWVVAVQWDLHEHDPVGQDQPGPPGRVHEQRGRVDKPPASAVTVGDDGEDAGRGEQRVPGHLVDPAAGRRNDRGDEQVGAVRSAVGRSRSGSPAGGMVAVESGSGRGRRVFLVSGWSADRAGGPGAYPPSKAEERLRGLRQIIEGMPARGVLPGAGTRHRHRVPGGWSQQEDRLARLGVEGSGPGDGRTQPGRRGPVFLLPGGWARPHRDRRVRVVAVVGRRWHRWVSLSTCACRRKKRPVFRGRSARHPPTFFKIFLAGIRVRCQRPRTKRCQHDAGSRP</sequence>
<feature type="region of interest" description="Disordered" evidence="1">
    <location>
        <begin position="154"/>
        <end position="174"/>
    </location>
</feature>
<dbReference type="Proteomes" id="UP000035425">
    <property type="component" value="Unassembled WGS sequence"/>
</dbReference>
<evidence type="ECO:0000256" key="1">
    <source>
        <dbReference type="SAM" id="MobiDB-lite"/>
    </source>
</evidence>
<keyword evidence="3" id="KW-1185">Reference proteome</keyword>
<dbReference type="EMBL" id="JWIO01000053">
    <property type="protein sequence ID" value="KLL09866.1"/>
    <property type="molecule type" value="Genomic_DNA"/>
</dbReference>
<reference evidence="2 3" key="1">
    <citation type="submission" date="2014-12" db="EMBL/GenBank/DDBJ databases">
        <title>Frankia sp. BMG5.1 draft genome.</title>
        <authorList>
            <person name="Gtari M."/>
            <person name="Ghodhbane-Gtari F."/>
            <person name="Nouioui I."/>
            <person name="Ktari A."/>
            <person name="Hezbri K."/>
            <person name="Mimouni W."/>
            <person name="Sbissi I."/>
            <person name="Ayari A."/>
            <person name="Yamanaka T."/>
            <person name="Normand P."/>
            <person name="Tisa L.S."/>
            <person name="Boudabous A."/>
        </authorList>
    </citation>
    <scope>NUCLEOTIDE SEQUENCE [LARGE SCALE GENOMIC DNA]</scope>
    <source>
        <strain evidence="2 3">BMG5.1</strain>
    </source>
</reference>
<feature type="compositionally biased region" description="Basic and acidic residues" evidence="1">
    <location>
        <begin position="31"/>
        <end position="41"/>
    </location>
</feature>
<accession>A0ABR5EZI5</accession>
<gene>
    <name evidence="2" type="ORF">FrCorBMG51_21740</name>
</gene>
<evidence type="ECO:0000313" key="2">
    <source>
        <dbReference type="EMBL" id="KLL09866.1"/>
    </source>
</evidence>
<comment type="caution">
    <text evidence="2">The sequence shown here is derived from an EMBL/GenBank/DDBJ whole genome shotgun (WGS) entry which is preliminary data.</text>
</comment>
<feature type="compositionally biased region" description="Low complexity" evidence="1">
    <location>
        <begin position="83"/>
        <end position="101"/>
    </location>
</feature>
<name>A0ABR5EZI5_9ACTN</name>
<feature type="region of interest" description="Disordered" evidence="1">
    <location>
        <begin position="16"/>
        <end position="107"/>
    </location>
</feature>